<evidence type="ECO:0000313" key="2">
    <source>
        <dbReference type="Proteomes" id="UP001222027"/>
    </source>
</evidence>
<dbReference type="EMBL" id="JAQQAF010000007">
    <property type="protein sequence ID" value="KAJ8471422.1"/>
    <property type="molecule type" value="Genomic_DNA"/>
</dbReference>
<accession>A0AAV8QIB0</accession>
<protein>
    <submittedName>
        <fullName evidence="1">Uncharacterized protein</fullName>
    </submittedName>
</protein>
<reference evidence="1 2" key="1">
    <citation type="submission" date="2022-12" db="EMBL/GenBank/DDBJ databases">
        <title>Chromosome-scale assembly of the Ensete ventricosum genome.</title>
        <authorList>
            <person name="Dussert Y."/>
            <person name="Stocks J."/>
            <person name="Wendawek A."/>
            <person name="Woldeyes F."/>
            <person name="Nichols R.A."/>
            <person name="Borrell J.S."/>
        </authorList>
    </citation>
    <scope>NUCLEOTIDE SEQUENCE [LARGE SCALE GENOMIC DNA]</scope>
    <source>
        <strain evidence="2">cv. Maze</strain>
        <tissue evidence="1">Seeds</tissue>
    </source>
</reference>
<gene>
    <name evidence="1" type="ORF">OPV22_025765</name>
</gene>
<name>A0AAV8QIB0_ENSVE</name>
<evidence type="ECO:0000313" key="1">
    <source>
        <dbReference type="EMBL" id="KAJ8471422.1"/>
    </source>
</evidence>
<sequence>MVGCNNLYPVIEVEEPLSSRTNLKSMEAIDPGFSDVVAKPGPEVSPSSPEFGIVGRTAEAIIIHRAKVLS</sequence>
<dbReference type="Proteomes" id="UP001222027">
    <property type="component" value="Unassembled WGS sequence"/>
</dbReference>
<proteinExistence type="predicted"/>
<organism evidence="1 2">
    <name type="scientific">Ensete ventricosum</name>
    <name type="common">Abyssinian banana</name>
    <name type="synonym">Musa ensete</name>
    <dbReference type="NCBI Taxonomy" id="4639"/>
    <lineage>
        <taxon>Eukaryota</taxon>
        <taxon>Viridiplantae</taxon>
        <taxon>Streptophyta</taxon>
        <taxon>Embryophyta</taxon>
        <taxon>Tracheophyta</taxon>
        <taxon>Spermatophyta</taxon>
        <taxon>Magnoliopsida</taxon>
        <taxon>Liliopsida</taxon>
        <taxon>Zingiberales</taxon>
        <taxon>Musaceae</taxon>
        <taxon>Ensete</taxon>
    </lineage>
</organism>
<comment type="caution">
    <text evidence="1">The sequence shown here is derived from an EMBL/GenBank/DDBJ whole genome shotgun (WGS) entry which is preliminary data.</text>
</comment>
<keyword evidence="2" id="KW-1185">Reference proteome</keyword>
<dbReference type="AlphaFoldDB" id="A0AAV8QIB0"/>